<proteinExistence type="inferred from homology"/>
<evidence type="ECO:0000256" key="2">
    <source>
        <dbReference type="ARBA" id="ARBA00022448"/>
    </source>
</evidence>
<evidence type="ECO:0000313" key="10">
    <source>
        <dbReference type="Proteomes" id="UP001595906"/>
    </source>
</evidence>
<keyword evidence="6 8" id="KW-0472">Membrane</keyword>
<dbReference type="EMBL" id="JBHSDC010000009">
    <property type="protein sequence ID" value="MFC4231555.1"/>
    <property type="molecule type" value="Genomic_DNA"/>
</dbReference>
<comment type="caution">
    <text evidence="9">The sequence shown here is derived from an EMBL/GenBank/DDBJ whole genome shotgun (WGS) entry which is preliminary data.</text>
</comment>
<feature type="transmembrane region" description="Helical" evidence="8">
    <location>
        <begin position="27"/>
        <end position="49"/>
    </location>
</feature>
<feature type="transmembrane region" description="Helical" evidence="8">
    <location>
        <begin position="224"/>
        <end position="244"/>
    </location>
</feature>
<organism evidence="9 10">
    <name type="scientific">Parasediminibacterium paludis</name>
    <dbReference type="NCBI Taxonomy" id="908966"/>
    <lineage>
        <taxon>Bacteria</taxon>
        <taxon>Pseudomonadati</taxon>
        <taxon>Bacteroidota</taxon>
        <taxon>Chitinophagia</taxon>
        <taxon>Chitinophagales</taxon>
        <taxon>Chitinophagaceae</taxon>
        <taxon>Parasediminibacterium</taxon>
    </lineage>
</organism>
<dbReference type="Pfam" id="PF02447">
    <property type="entry name" value="GntP_permease"/>
    <property type="match status" value="1"/>
</dbReference>
<feature type="transmembrane region" description="Helical" evidence="8">
    <location>
        <begin position="95"/>
        <end position="128"/>
    </location>
</feature>
<evidence type="ECO:0000256" key="8">
    <source>
        <dbReference type="SAM" id="Phobius"/>
    </source>
</evidence>
<name>A0ABV8PWB5_9BACT</name>
<evidence type="ECO:0000256" key="7">
    <source>
        <dbReference type="ARBA" id="ARBA00049663"/>
    </source>
</evidence>
<dbReference type="Proteomes" id="UP001595906">
    <property type="component" value="Unassembled WGS sequence"/>
</dbReference>
<keyword evidence="10" id="KW-1185">Reference proteome</keyword>
<keyword evidence="3" id="KW-1003">Cell membrane</keyword>
<evidence type="ECO:0000256" key="1">
    <source>
        <dbReference type="ARBA" id="ARBA00004651"/>
    </source>
</evidence>
<comment type="subcellular location">
    <subcellularLocation>
        <location evidence="1">Cell membrane</location>
        <topology evidence="1">Multi-pass membrane protein</topology>
    </subcellularLocation>
</comment>
<feature type="transmembrane region" description="Helical" evidence="8">
    <location>
        <begin position="297"/>
        <end position="315"/>
    </location>
</feature>
<sequence length="438" mass="46396">MLLILLASLLLLILCIAVLKVNPFIAFLIVSIITGLLLGIKPSDLAATLQKGIGDMLGSIIIIICIGAMVGKLVAESGAAQVIANTMVRLFGKRYLLWGLVCTGFIIGIPLFYNVGFVLAIPIIFALVYQYKLPAVYVGLPMMAALSVAHGFLPPHPSPAALVTIFHASMGQTLLYGIAIAIPTIIIAGPLFAQTLKKIQPISNSQTFTPNELPSRLPSVANSFISALLPVGLLAITSIVGLLVPPTAPIASYAKLISEPPMVMLITLIVVSITLGKSQGHSMGHLLHLFETGVKDIAMIVLIIGGSGALKQVLIDSGASQQIAQIFTTWQVHPLVLGWCIAATIRVSLGSATVAGLTTAGILAPLMASFHVSPALMVLAIGSGSLFFSHVNDPGFWMFKEYFHLSLKDTFRSWSLMETIVSVVGLIGVMVIQACIYR</sequence>
<evidence type="ECO:0000256" key="3">
    <source>
        <dbReference type="ARBA" id="ARBA00022475"/>
    </source>
</evidence>
<dbReference type="PANTHER" id="PTHR30354">
    <property type="entry name" value="GNT FAMILY GLUCONATE TRANSPORTER"/>
    <property type="match status" value="1"/>
</dbReference>
<protein>
    <submittedName>
        <fullName evidence="9">Gluconate:H+ symporter</fullName>
    </submittedName>
</protein>
<feature type="transmembrane region" description="Helical" evidence="8">
    <location>
        <begin position="335"/>
        <end position="358"/>
    </location>
</feature>
<dbReference type="PANTHER" id="PTHR30354:SF22">
    <property type="entry name" value="HIGH-AFFINITY GLUCONATE TRANSPORTER"/>
    <property type="match status" value="1"/>
</dbReference>
<feature type="transmembrane region" description="Helical" evidence="8">
    <location>
        <begin position="256"/>
        <end position="276"/>
    </location>
</feature>
<evidence type="ECO:0000256" key="6">
    <source>
        <dbReference type="ARBA" id="ARBA00023136"/>
    </source>
</evidence>
<evidence type="ECO:0000256" key="4">
    <source>
        <dbReference type="ARBA" id="ARBA00022692"/>
    </source>
</evidence>
<keyword evidence="4 8" id="KW-0812">Transmembrane</keyword>
<feature type="transmembrane region" description="Helical" evidence="8">
    <location>
        <begin position="370"/>
        <end position="391"/>
    </location>
</feature>
<dbReference type="PIRSF" id="PIRSF002746">
    <property type="entry name" value="Gluconate_transporter"/>
    <property type="match status" value="1"/>
</dbReference>
<dbReference type="RefSeq" id="WP_379013071.1">
    <property type="nucleotide sequence ID" value="NZ_JBHSDC010000009.1"/>
</dbReference>
<comment type="similarity">
    <text evidence="7">Belongs to the GntP permease family.</text>
</comment>
<reference evidence="10" key="1">
    <citation type="journal article" date="2019" name="Int. J. Syst. Evol. Microbiol.">
        <title>The Global Catalogue of Microorganisms (GCM) 10K type strain sequencing project: providing services to taxonomists for standard genome sequencing and annotation.</title>
        <authorList>
            <consortium name="The Broad Institute Genomics Platform"/>
            <consortium name="The Broad Institute Genome Sequencing Center for Infectious Disease"/>
            <person name="Wu L."/>
            <person name="Ma J."/>
        </authorList>
    </citation>
    <scope>NUCLEOTIDE SEQUENCE [LARGE SCALE GENOMIC DNA]</scope>
    <source>
        <strain evidence="10">CECT 8010</strain>
    </source>
</reference>
<dbReference type="NCBIfam" id="TIGR00791">
    <property type="entry name" value="gntP"/>
    <property type="match status" value="1"/>
</dbReference>
<keyword evidence="2" id="KW-0813">Transport</keyword>
<feature type="transmembrane region" description="Helical" evidence="8">
    <location>
        <begin position="173"/>
        <end position="193"/>
    </location>
</feature>
<gene>
    <name evidence="9" type="ORF">ACFOW1_06625</name>
</gene>
<feature type="transmembrane region" description="Helical" evidence="8">
    <location>
        <begin position="56"/>
        <end position="75"/>
    </location>
</feature>
<evidence type="ECO:0000256" key="5">
    <source>
        <dbReference type="ARBA" id="ARBA00022989"/>
    </source>
</evidence>
<keyword evidence="5 8" id="KW-1133">Transmembrane helix</keyword>
<evidence type="ECO:0000313" key="9">
    <source>
        <dbReference type="EMBL" id="MFC4231555.1"/>
    </source>
</evidence>
<accession>A0ABV8PWB5</accession>
<dbReference type="InterPro" id="IPR003474">
    <property type="entry name" value="Glcn_transporter"/>
</dbReference>
<feature type="transmembrane region" description="Helical" evidence="8">
    <location>
        <begin position="411"/>
        <end position="437"/>
    </location>
</feature>
<feature type="transmembrane region" description="Helical" evidence="8">
    <location>
        <begin position="135"/>
        <end position="153"/>
    </location>
</feature>